<feature type="transmembrane region" description="Helical" evidence="5">
    <location>
        <begin position="28"/>
        <end position="45"/>
    </location>
</feature>
<evidence type="ECO:0000256" key="1">
    <source>
        <dbReference type="ARBA" id="ARBA00001946"/>
    </source>
</evidence>
<keyword evidence="5" id="KW-0472">Membrane</keyword>
<comment type="cofactor">
    <cofactor evidence="1">
        <name>Mg(2+)</name>
        <dbReference type="ChEBI" id="CHEBI:18420"/>
    </cofactor>
</comment>
<feature type="transmembrane region" description="Helical" evidence="5">
    <location>
        <begin position="5"/>
        <end position="22"/>
    </location>
</feature>
<dbReference type="InterPro" id="IPR002792">
    <property type="entry name" value="TRAM_dom"/>
</dbReference>
<keyword evidence="5" id="KW-1133">Transmembrane helix</keyword>
<gene>
    <name evidence="7" type="ORF">MNBD_BACTEROID05-1289</name>
</gene>
<evidence type="ECO:0000256" key="4">
    <source>
        <dbReference type="ARBA" id="ARBA00022842"/>
    </source>
</evidence>
<dbReference type="PANTHER" id="PTHR11603:SF147">
    <property type="entry name" value="MEMBRANE PROTEIN"/>
    <property type="match status" value="1"/>
</dbReference>
<evidence type="ECO:0000256" key="5">
    <source>
        <dbReference type="SAM" id="Phobius"/>
    </source>
</evidence>
<evidence type="ECO:0000256" key="2">
    <source>
        <dbReference type="ARBA" id="ARBA00022722"/>
    </source>
</evidence>
<dbReference type="PROSITE" id="PS50926">
    <property type="entry name" value="TRAM"/>
    <property type="match status" value="1"/>
</dbReference>
<dbReference type="GO" id="GO:0016787">
    <property type="term" value="F:hydrolase activity"/>
    <property type="evidence" value="ECO:0007669"/>
    <property type="project" value="UniProtKB-KW"/>
</dbReference>
<keyword evidence="4" id="KW-0460">Magnesium</keyword>
<dbReference type="InterPro" id="IPR029060">
    <property type="entry name" value="PIN-like_dom_sf"/>
</dbReference>
<dbReference type="Gene3D" id="3.40.50.1010">
    <property type="entry name" value="5'-nuclease"/>
    <property type="match status" value="1"/>
</dbReference>
<dbReference type="SUPFAM" id="SSF88723">
    <property type="entry name" value="PIN domain-like"/>
    <property type="match status" value="1"/>
</dbReference>
<dbReference type="InterPro" id="IPR052041">
    <property type="entry name" value="Nucleic_acid_metab_PIN/TRAM"/>
</dbReference>
<evidence type="ECO:0000256" key="3">
    <source>
        <dbReference type="ARBA" id="ARBA00022801"/>
    </source>
</evidence>
<keyword evidence="5" id="KW-0812">Transmembrane</keyword>
<feature type="transmembrane region" description="Helical" evidence="5">
    <location>
        <begin position="86"/>
        <end position="108"/>
    </location>
</feature>
<dbReference type="GO" id="GO:0004518">
    <property type="term" value="F:nuclease activity"/>
    <property type="evidence" value="ECO:0007669"/>
    <property type="project" value="UniProtKB-KW"/>
</dbReference>
<reference evidence="7" key="1">
    <citation type="submission" date="2018-06" db="EMBL/GenBank/DDBJ databases">
        <authorList>
            <person name="Zhirakovskaya E."/>
        </authorList>
    </citation>
    <scope>NUCLEOTIDE SEQUENCE</scope>
</reference>
<proteinExistence type="predicted"/>
<evidence type="ECO:0000259" key="6">
    <source>
        <dbReference type="PROSITE" id="PS50926"/>
    </source>
</evidence>
<keyword evidence="3" id="KW-0378">Hydrolase</keyword>
<dbReference type="SMART" id="SM00670">
    <property type="entry name" value="PINc"/>
    <property type="match status" value="1"/>
</dbReference>
<name>A0A3B0THV7_9ZZZZ</name>
<dbReference type="PANTHER" id="PTHR11603">
    <property type="entry name" value="AAA FAMILY ATPASE"/>
    <property type="match status" value="1"/>
</dbReference>
<protein>
    <submittedName>
        <fullName evidence="7">Membrane-associated protein containing RNA-binding TRAM domain and ribonuclease PIN-domain, YacL B.subtilis ortholog</fullName>
    </submittedName>
</protein>
<evidence type="ECO:0000313" key="7">
    <source>
        <dbReference type="EMBL" id="VAW11739.1"/>
    </source>
</evidence>
<feature type="domain" description="TRAM" evidence="6">
    <location>
        <begin position="260"/>
        <end position="327"/>
    </location>
</feature>
<dbReference type="InterPro" id="IPR002716">
    <property type="entry name" value="PIN_dom"/>
</dbReference>
<sequence>MTLSYLRTFFVLVSGVVGYYVGTLLGEPVLGAEIGCVSGLIVVFLEKQLQSVSMSGLSSLVFGLILGIFMAKLMSNVLSLLPLTEFFLSVSEIVLTLFFSYMGAILALKGKDEFNIVIPYVRFKRQDSAEGVVLLDTSAIIDGRVKDIVRAKFIFGRLVVLRSVLQELQKLADSENDIKRMRGRRGLELVKDMQNDPEIEMHVHEDDIVPSQGVDEKLLILAKMMEASICTTDFNLSRNAGVQGIISLNINELSQAVKPMLYSGEEFEIKLIKVGKESHQAVGFLEDGTMVIVSQASELVGQEVLVVVTSILQTQSGKMIFAKVTEK</sequence>
<feature type="transmembrane region" description="Helical" evidence="5">
    <location>
        <begin position="57"/>
        <end position="74"/>
    </location>
</feature>
<accession>A0A3B0THV7</accession>
<organism evidence="7">
    <name type="scientific">hydrothermal vent metagenome</name>
    <dbReference type="NCBI Taxonomy" id="652676"/>
    <lineage>
        <taxon>unclassified sequences</taxon>
        <taxon>metagenomes</taxon>
        <taxon>ecological metagenomes</taxon>
    </lineage>
</organism>
<dbReference type="CDD" id="cd09877">
    <property type="entry name" value="PIN_YacL-like"/>
    <property type="match status" value="1"/>
</dbReference>
<keyword evidence="2" id="KW-0540">Nuclease</keyword>
<dbReference type="AlphaFoldDB" id="A0A3B0THV7"/>
<dbReference type="EMBL" id="UOEN01000042">
    <property type="protein sequence ID" value="VAW11739.1"/>
    <property type="molecule type" value="Genomic_DNA"/>
</dbReference>